<dbReference type="InterPro" id="IPR039448">
    <property type="entry name" value="Beta_helix"/>
</dbReference>
<accession>A0A9X3YNJ7</accession>
<gene>
    <name evidence="3" type="ORF">OD750_020625</name>
</gene>
<reference evidence="3" key="1">
    <citation type="submission" date="2023-02" db="EMBL/GenBank/DDBJ databases">
        <title>Tahibacter soli sp. nov. isolated from soil.</title>
        <authorList>
            <person name="Baek J.H."/>
            <person name="Lee J.K."/>
            <person name="Choi D.G."/>
            <person name="Jeon C.O."/>
        </authorList>
    </citation>
    <scope>NUCLEOTIDE SEQUENCE</scope>
    <source>
        <strain evidence="3">BL</strain>
    </source>
</reference>
<dbReference type="InterPro" id="IPR011050">
    <property type="entry name" value="Pectin_lyase_fold/virulence"/>
</dbReference>
<feature type="domain" description="Right handed beta helix" evidence="2">
    <location>
        <begin position="186"/>
        <end position="286"/>
    </location>
</feature>
<keyword evidence="1" id="KW-0732">Signal</keyword>
<feature type="signal peptide" evidence="1">
    <location>
        <begin position="1"/>
        <end position="26"/>
    </location>
</feature>
<dbReference type="AlphaFoldDB" id="A0A9X3YNJ7"/>
<proteinExistence type="predicted"/>
<dbReference type="RefSeq" id="WP_263540806.1">
    <property type="nucleotide sequence ID" value="NZ_JAOVZO020000019.1"/>
</dbReference>
<evidence type="ECO:0000313" key="3">
    <source>
        <dbReference type="EMBL" id="MDC8014957.1"/>
    </source>
</evidence>
<feature type="chain" id="PRO_5040730136" evidence="1">
    <location>
        <begin position="27"/>
        <end position="307"/>
    </location>
</feature>
<dbReference type="SUPFAM" id="SSF51126">
    <property type="entry name" value="Pectin lyase-like"/>
    <property type="match status" value="1"/>
</dbReference>
<protein>
    <submittedName>
        <fullName evidence="3">Right-handed parallel beta-helix repeat-containing protein</fullName>
    </submittedName>
</protein>
<dbReference type="InterPro" id="IPR012334">
    <property type="entry name" value="Pectin_lyas_fold"/>
</dbReference>
<evidence type="ECO:0000259" key="2">
    <source>
        <dbReference type="Pfam" id="PF13229"/>
    </source>
</evidence>
<dbReference type="EMBL" id="JAOVZO020000019">
    <property type="protein sequence ID" value="MDC8014957.1"/>
    <property type="molecule type" value="Genomic_DNA"/>
</dbReference>
<dbReference type="Proteomes" id="UP001139971">
    <property type="component" value="Unassembled WGS sequence"/>
</dbReference>
<evidence type="ECO:0000313" key="4">
    <source>
        <dbReference type="Proteomes" id="UP001139971"/>
    </source>
</evidence>
<keyword evidence="4" id="KW-1185">Reference proteome</keyword>
<organism evidence="3 4">
    <name type="scientific">Tahibacter soli</name>
    <dbReference type="NCBI Taxonomy" id="2983605"/>
    <lineage>
        <taxon>Bacteria</taxon>
        <taxon>Pseudomonadati</taxon>
        <taxon>Pseudomonadota</taxon>
        <taxon>Gammaproteobacteria</taxon>
        <taxon>Lysobacterales</taxon>
        <taxon>Rhodanobacteraceae</taxon>
        <taxon>Tahibacter</taxon>
    </lineage>
</organism>
<name>A0A9X3YNJ7_9GAMM</name>
<evidence type="ECO:0000256" key="1">
    <source>
        <dbReference type="SAM" id="SignalP"/>
    </source>
</evidence>
<sequence>MKLLASTGRVVAALLLFALFSTQAYAQATRTWVSGVGDDANPCSRTAPCKTFAGAISKTAASGVISVLDPGGFGAVTITKSITIETDGQLAGVLSAGTNGVIVNAGVNDNVVLRGLSIDGAGTGLNGIRYIAGKSLTVERCVINGVTQKGIDFSPTGASTLTVVESDIHGAANAVNGGAISVTPAVGGSANAIVEKSRLTRNLFGVKAAAPSKVTVRDTMIGNNDLFGVQATGNGAVMFVDNSVLTNNPGAAVGAVSSGQITLSRTAIFGNGTGLTAIGGQIFTFGDNRNAGNTTPGAPTAAPTATQ</sequence>
<dbReference type="Pfam" id="PF13229">
    <property type="entry name" value="Beta_helix"/>
    <property type="match status" value="1"/>
</dbReference>
<comment type="caution">
    <text evidence="3">The sequence shown here is derived from an EMBL/GenBank/DDBJ whole genome shotgun (WGS) entry which is preliminary data.</text>
</comment>
<dbReference type="Gene3D" id="2.160.20.10">
    <property type="entry name" value="Single-stranded right-handed beta-helix, Pectin lyase-like"/>
    <property type="match status" value="1"/>
</dbReference>